<keyword evidence="5" id="KW-0812">Transmembrane</keyword>
<feature type="domain" description="THD" evidence="6">
    <location>
        <begin position="112"/>
        <end position="257"/>
    </location>
</feature>
<gene>
    <name evidence="7" type="ORF">Q5P01_026338</name>
</gene>
<dbReference type="PROSITE" id="PS50049">
    <property type="entry name" value="THD_2"/>
    <property type="match status" value="1"/>
</dbReference>
<evidence type="ECO:0000256" key="3">
    <source>
        <dbReference type="ARBA" id="ARBA00022514"/>
    </source>
</evidence>
<protein>
    <recommendedName>
        <fullName evidence="6">THD domain-containing protein</fullName>
    </recommendedName>
</protein>
<evidence type="ECO:0000259" key="6">
    <source>
        <dbReference type="PROSITE" id="PS50049"/>
    </source>
</evidence>
<dbReference type="Pfam" id="PF00229">
    <property type="entry name" value="TNF"/>
    <property type="match status" value="1"/>
</dbReference>
<keyword evidence="8" id="KW-1185">Reference proteome</keyword>
<keyword evidence="5" id="KW-1133">Transmembrane helix</keyword>
<name>A0AA88IL47_CHASR</name>
<keyword evidence="4 5" id="KW-0472">Membrane</keyword>
<accession>A0AA88IL47</accession>
<dbReference type="GO" id="GO:0005125">
    <property type="term" value="F:cytokine activity"/>
    <property type="evidence" value="ECO:0007669"/>
    <property type="project" value="UniProtKB-KW"/>
</dbReference>
<reference evidence="7" key="1">
    <citation type="submission" date="2023-07" db="EMBL/GenBank/DDBJ databases">
        <title>Chromosome-level Genome Assembly of Striped Snakehead (Channa striata).</title>
        <authorList>
            <person name="Liu H."/>
        </authorList>
    </citation>
    <scope>NUCLEOTIDE SEQUENCE</scope>
    <source>
        <strain evidence="7">Gz</strain>
        <tissue evidence="7">Muscle</tissue>
    </source>
</reference>
<dbReference type="SMART" id="SM00207">
    <property type="entry name" value="TNF"/>
    <property type="match status" value="1"/>
</dbReference>
<comment type="similarity">
    <text evidence="2">Belongs to the tumor necrosis factor family.</text>
</comment>
<proteinExistence type="inferred from homology"/>
<dbReference type="Proteomes" id="UP001187415">
    <property type="component" value="Unassembled WGS sequence"/>
</dbReference>
<organism evidence="7 8">
    <name type="scientific">Channa striata</name>
    <name type="common">Snakehead murrel</name>
    <name type="synonym">Ophicephalus striatus</name>
    <dbReference type="NCBI Taxonomy" id="64152"/>
    <lineage>
        <taxon>Eukaryota</taxon>
        <taxon>Metazoa</taxon>
        <taxon>Chordata</taxon>
        <taxon>Craniata</taxon>
        <taxon>Vertebrata</taxon>
        <taxon>Euteleostomi</taxon>
        <taxon>Actinopterygii</taxon>
        <taxon>Neopterygii</taxon>
        <taxon>Teleostei</taxon>
        <taxon>Neoteleostei</taxon>
        <taxon>Acanthomorphata</taxon>
        <taxon>Anabantaria</taxon>
        <taxon>Anabantiformes</taxon>
        <taxon>Channoidei</taxon>
        <taxon>Channidae</taxon>
        <taxon>Channa</taxon>
    </lineage>
</organism>
<dbReference type="PANTHER" id="PTHR11471:SF56">
    <property type="entry name" value="TUMOR NECROSIS FACTOR LIGAND SUPERFAMILY MEMBER 14-LIKE"/>
    <property type="match status" value="1"/>
</dbReference>
<evidence type="ECO:0000256" key="5">
    <source>
        <dbReference type="SAM" id="Phobius"/>
    </source>
</evidence>
<dbReference type="GO" id="GO:0005615">
    <property type="term" value="C:extracellular space"/>
    <property type="evidence" value="ECO:0007669"/>
    <property type="project" value="UniProtKB-KW"/>
</dbReference>
<dbReference type="InterPro" id="IPR006052">
    <property type="entry name" value="TNF_dom"/>
</dbReference>
<feature type="transmembrane region" description="Helical" evidence="5">
    <location>
        <begin position="38"/>
        <end position="57"/>
    </location>
</feature>
<dbReference type="EMBL" id="JAUPFM010000022">
    <property type="protein sequence ID" value="KAK2815871.1"/>
    <property type="molecule type" value="Genomic_DNA"/>
</dbReference>
<dbReference type="AlphaFoldDB" id="A0AA88IL47"/>
<dbReference type="PANTHER" id="PTHR11471">
    <property type="entry name" value="TUMOR NECROSIS FACTOR FAMILY MEMBER"/>
    <property type="match status" value="1"/>
</dbReference>
<evidence type="ECO:0000313" key="8">
    <source>
        <dbReference type="Proteomes" id="UP001187415"/>
    </source>
</evidence>
<dbReference type="InterPro" id="IPR008983">
    <property type="entry name" value="Tumour_necrosis_fac-like_dom"/>
</dbReference>
<evidence type="ECO:0000313" key="7">
    <source>
        <dbReference type="EMBL" id="KAK2815871.1"/>
    </source>
</evidence>
<dbReference type="PROSITE" id="PS00251">
    <property type="entry name" value="THD_1"/>
    <property type="match status" value="1"/>
</dbReference>
<evidence type="ECO:0000256" key="1">
    <source>
        <dbReference type="ARBA" id="ARBA00004370"/>
    </source>
</evidence>
<dbReference type="GO" id="GO:0006955">
    <property type="term" value="P:immune response"/>
    <property type="evidence" value="ECO:0007669"/>
    <property type="project" value="InterPro"/>
</dbReference>
<dbReference type="SUPFAM" id="SSF49842">
    <property type="entry name" value="TNF-like"/>
    <property type="match status" value="1"/>
</dbReference>
<dbReference type="InterPro" id="IPR021184">
    <property type="entry name" value="TNF_CS"/>
</dbReference>
<keyword evidence="3" id="KW-0202">Cytokine</keyword>
<evidence type="ECO:0000256" key="2">
    <source>
        <dbReference type="ARBA" id="ARBA00008670"/>
    </source>
</evidence>
<comment type="subcellular location">
    <subcellularLocation>
        <location evidence="1">Membrane</location>
    </subcellularLocation>
</comment>
<dbReference type="GO" id="GO:0005164">
    <property type="term" value="F:tumor necrosis factor receptor binding"/>
    <property type="evidence" value="ECO:0007669"/>
    <property type="project" value="InterPro"/>
</dbReference>
<dbReference type="Gene3D" id="2.60.120.40">
    <property type="match status" value="1"/>
</dbReference>
<evidence type="ECO:0000256" key="4">
    <source>
        <dbReference type="ARBA" id="ARBA00023136"/>
    </source>
</evidence>
<comment type="caution">
    <text evidence="7">The sequence shown here is derived from an EMBL/GenBank/DDBJ whole genome shotgun (WGS) entry which is preliminary data.</text>
</comment>
<sequence>MAEGGVGTSPQVFVVDSQASYTMPREEKPRWARGSQNLLLLLVGLAMLGLVVEGYFISNLYKKTEEFSICRSHPFCQNMSDSKNKGGFIMTQIGSNEISNMSPTQAQVHKRPFAHLMGSSNPVGEKDVVQWVNKGGEAITQNMSYDKGRLLVEIEGFYYLYSKVQLNAAEDCSLIQHKVMKNTSAYDQSIELMKSKSFRCKTQKPVNPKNVDAEDLWNSFLAGIFHFQSGDEIFVTLENIKKIRSGSTYNFMGAFMIFP</sequence>
<dbReference type="GO" id="GO:0016020">
    <property type="term" value="C:membrane"/>
    <property type="evidence" value="ECO:0007669"/>
    <property type="project" value="UniProtKB-SubCell"/>
</dbReference>